<comment type="subcellular location">
    <subcellularLocation>
        <location evidence="1">Cell membrane</location>
        <topology evidence="1">Peripheral membrane protein</topology>
    </subcellularLocation>
</comment>
<dbReference type="Gene3D" id="3.40.50.300">
    <property type="entry name" value="P-loop containing nucleotide triphosphate hydrolases"/>
    <property type="match status" value="1"/>
</dbReference>
<dbReference type="RefSeq" id="WP_025846938.1">
    <property type="nucleotide sequence ID" value="NZ_BJOD01000064.1"/>
</dbReference>
<dbReference type="GO" id="GO:0051301">
    <property type="term" value="P:cell division"/>
    <property type="evidence" value="ECO:0007669"/>
    <property type="project" value="UniProtKB-KW"/>
</dbReference>
<keyword evidence="3" id="KW-0813">Transport</keyword>
<dbReference type="InterPro" id="IPR003593">
    <property type="entry name" value="AAA+_ATPase"/>
</dbReference>
<evidence type="ECO:0000259" key="8">
    <source>
        <dbReference type="PROSITE" id="PS50893"/>
    </source>
</evidence>
<comment type="similarity">
    <text evidence="2">Belongs to the ABC transporter superfamily.</text>
</comment>
<dbReference type="InterPro" id="IPR017871">
    <property type="entry name" value="ABC_transporter-like_CS"/>
</dbReference>
<feature type="domain" description="ABC transporter" evidence="8">
    <location>
        <begin position="2"/>
        <end position="215"/>
    </location>
</feature>
<dbReference type="PANTHER" id="PTHR43166:SF9">
    <property type="entry name" value="GLUTAMATE_ASPARTATE IMPORT ATP-BINDING PROTEIN GLTL"/>
    <property type="match status" value="1"/>
</dbReference>
<keyword evidence="5" id="KW-0547">Nucleotide-binding</keyword>
<evidence type="ECO:0000256" key="1">
    <source>
        <dbReference type="ARBA" id="ARBA00004202"/>
    </source>
</evidence>
<dbReference type="InterPro" id="IPR017911">
    <property type="entry name" value="MacB-like_ATP-bd"/>
</dbReference>
<organism evidence="10 11">
    <name type="scientific">Brevibacillus agri</name>
    <dbReference type="NCBI Taxonomy" id="51101"/>
    <lineage>
        <taxon>Bacteria</taxon>
        <taxon>Bacillati</taxon>
        <taxon>Bacillota</taxon>
        <taxon>Bacilli</taxon>
        <taxon>Bacillales</taxon>
        <taxon>Paenibacillaceae</taxon>
        <taxon>Brevibacillus</taxon>
    </lineage>
</organism>
<dbReference type="Pfam" id="PF00005">
    <property type="entry name" value="ABC_tran"/>
    <property type="match status" value="1"/>
</dbReference>
<comment type="caution">
    <text evidence="10">The sequence shown here is derived from an EMBL/GenBank/DDBJ whole genome shotgun (WGS) entry which is preliminary data.</text>
</comment>
<dbReference type="PROSITE" id="PS00211">
    <property type="entry name" value="ABC_TRANSPORTER_1"/>
    <property type="match status" value="1"/>
</dbReference>
<evidence type="ECO:0000256" key="3">
    <source>
        <dbReference type="ARBA" id="ARBA00022448"/>
    </source>
</evidence>
<keyword evidence="7" id="KW-0472">Membrane</keyword>
<dbReference type="InterPro" id="IPR050086">
    <property type="entry name" value="MetN_ABC_transporter-like"/>
</dbReference>
<dbReference type="CDD" id="cd03255">
    <property type="entry name" value="ABC_MJ0796_LolCDE_FtsE"/>
    <property type="match status" value="1"/>
</dbReference>
<dbReference type="Proteomes" id="UP000276178">
    <property type="component" value="Unassembled WGS sequence"/>
</dbReference>
<evidence type="ECO:0000313" key="12">
    <source>
        <dbReference type="Proteomes" id="UP000317180"/>
    </source>
</evidence>
<evidence type="ECO:0000256" key="5">
    <source>
        <dbReference type="ARBA" id="ARBA00022741"/>
    </source>
</evidence>
<dbReference type="SUPFAM" id="SSF52540">
    <property type="entry name" value="P-loop containing nucleoside triphosphate hydrolases"/>
    <property type="match status" value="1"/>
</dbReference>
<evidence type="ECO:0000313" key="11">
    <source>
        <dbReference type="Proteomes" id="UP000276178"/>
    </source>
</evidence>
<dbReference type="PANTHER" id="PTHR43166">
    <property type="entry name" value="AMINO ACID IMPORT ATP-BINDING PROTEIN"/>
    <property type="match status" value="1"/>
</dbReference>
<keyword evidence="9" id="KW-0132">Cell division</keyword>
<dbReference type="GO" id="GO:0005524">
    <property type="term" value="F:ATP binding"/>
    <property type="evidence" value="ECO:0007669"/>
    <property type="project" value="UniProtKB-KW"/>
</dbReference>
<name>A0A3M8AT84_9BACL</name>
<gene>
    <name evidence="9" type="ORF">BAG01nite_43560</name>
    <name evidence="10" type="ORF">EB820_14370</name>
</gene>
<evidence type="ECO:0000256" key="4">
    <source>
        <dbReference type="ARBA" id="ARBA00022475"/>
    </source>
</evidence>
<reference evidence="9 12" key="2">
    <citation type="submission" date="2019-06" db="EMBL/GenBank/DDBJ databases">
        <title>Whole genome shotgun sequence of Brevibacillus agri NBRC 15538.</title>
        <authorList>
            <person name="Hosoyama A."/>
            <person name="Uohara A."/>
            <person name="Ohji S."/>
            <person name="Ichikawa N."/>
        </authorList>
    </citation>
    <scope>NUCLEOTIDE SEQUENCE [LARGE SCALE GENOMIC DNA]</scope>
    <source>
        <strain evidence="9 12">NBRC 15538</strain>
    </source>
</reference>
<proteinExistence type="inferred from homology"/>
<dbReference type="Proteomes" id="UP000317180">
    <property type="component" value="Unassembled WGS sequence"/>
</dbReference>
<evidence type="ECO:0000256" key="7">
    <source>
        <dbReference type="ARBA" id="ARBA00023136"/>
    </source>
</evidence>
<reference evidence="10 11" key="1">
    <citation type="submission" date="2018-10" db="EMBL/GenBank/DDBJ databases">
        <title>Phylogenomics of Brevibacillus.</title>
        <authorList>
            <person name="Dunlap C."/>
        </authorList>
    </citation>
    <scope>NUCLEOTIDE SEQUENCE [LARGE SCALE GENOMIC DNA]</scope>
    <source>
        <strain evidence="10 11">NRRL NRS 1219</strain>
    </source>
</reference>
<keyword evidence="4" id="KW-1003">Cell membrane</keyword>
<evidence type="ECO:0000256" key="2">
    <source>
        <dbReference type="ARBA" id="ARBA00005417"/>
    </source>
</evidence>
<protein>
    <submittedName>
        <fullName evidence="10">ATP-binding cassette domain-containing protein</fullName>
    </submittedName>
    <submittedName>
        <fullName evidence="9">Cell division ATP-binding protein FtsE</fullName>
    </submittedName>
</protein>
<keyword evidence="12" id="KW-1185">Reference proteome</keyword>
<evidence type="ECO:0000256" key="6">
    <source>
        <dbReference type="ARBA" id="ARBA00022840"/>
    </source>
</evidence>
<keyword evidence="6 10" id="KW-0067">ATP-binding</keyword>
<accession>A0A3M8AT84</accession>
<dbReference type="AlphaFoldDB" id="A0A3M8AT84"/>
<dbReference type="GO" id="GO:0016887">
    <property type="term" value="F:ATP hydrolysis activity"/>
    <property type="evidence" value="ECO:0007669"/>
    <property type="project" value="InterPro"/>
</dbReference>
<dbReference type="EMBL" id="RHHN01000041">
    <property type="protein sequence ID" value="RNB54233.1"/>
    <property type="molecule type" value="Genomic_DNA"/>
</dbReference>
<dbReference type="EMBL" id="BJOD01000064">
    <property type="protein sequence ID" value="GED28254.1"/>
    <property type="molecule type" value="Genomic_DNA"/>
</dbReference>
<dbReference type="SMART" id="SM00382">
    <property type="entry name" value="AAA"/>
    <property type="match status" value="1"/>
</dbReference>
<dbReference type="InterPro" id="IPR027417">
    <property type="entry name" value="P-loop_NTPase"/>
</dbReference>
<dbReference type="FunFam" id="3.40.50.300:FF:000056">
    <property type="entry name" value="Cell division ATP-binding protein FtsE"/>
    <property type="match status" value="1"/>
</dbReference>
<dbReference type="GeneID" id="82809426"/>
<dbReference type="PROSITE" id="PS50893">
    <property type="entry name" value="ABC_TRANSPORTER_2"/>
    <property type="match status" value="1"/>
</dbReference>
<evidence type="ECO:0000313" key="10">
    <source>
        <dbReference type="EMBL" id="RNB54233.1"/>
    </source>
</evidence>
<dbReference type="GO" id="GO:0005886">
    <property type="term" value="C:plasma membrane"/>
    <property type="evidence" value="ECO:0007669"/>
    <property type="project" value="UniProtKB-SubCell"/>
</dbReference>
<evidence type="ECO:0000313" key="9">
    <source>
        <dbReference type="EMBL" id="GED28254.1"/>
    </source>
</evidence>
<dbReference type="InterPro" id="IPR003439">
    <property type="entry name" value="ABC_transporter-like_ATP-bd"/>
</dbReference>
<keyword evidence="9" id="KW-0131">Cell cycle</keyword>
<dbReference type="OrthoDB" id="2605497at2"/>
<sequence>MIWLENVYKSYGKRVILQDLHLHLEAGEFAFLQGRSGSGKSTLLKLLYREQTDFAGRIEIDAVPIGQIPKFELRRKMGVIFQSFELLPRKTVMENVALAGEVVGKPWAEIEPEANRLLERVGLSDVKDCFPDQLSGGEQQRVAIVRALLNRPRLLLADEPTGNLDNETAFEVLQLLKELHVEENMAMLIVTHSERLIEQFPAKTWIMEQGRVRVV</sequence>